<sequence length="161" mass="18096">MITTVKIALLVILALIAFQDIKDKKVNWVFFPISAIMLFILYQSHSSLQFSFPFLCMNIILITSILGIVFVYTKYIRGMKFLNVSFGLGDVLFFYAFALGFPTITFLVLFTCSIMFSLVISLFNSKDYNITGVPLAGLMSLFLAIILSIDLLPSTPSLYIL</sequence>
<dbReference type="EMBL" id="FZNV01000004">
    <property type="protein sequence ID" value="SNR62945.1"/>
    <property type="molecule type" value="Genomic_DNA"/>
</dbReference>
<feature type="transmembrane region" description="Helical" evidence="1">
    <location>
        <begin position="29"/>
        <end position="45"/>
    </location>
</feature>
<keyword evidence="1" id="KW-1133">Transmembrane helix</keyword>
<comment type="caution">
    <text evidence="2">The sequence shown here is derived from an EMBL/GenBank/DDBJ whole genome shotgun (WGS) entry which is preliminary data.</text>
</comment>
<keyword evidence="1" id="KW-0812">Transmembrane</keyword>
<keyword evidence="3" id="KW-1185">Reference proteome</keyword>
<organism evidence="2 3">
    <name type="scientific">Maribacter sedimenticola</name>
    <dbReference type="NCBI Taxonomy" id="228956"/>
    <lineage>
        <taxon>Bacteria</taxon>
        <taxon>Pseudomonadati</taxon>
        <taxon>Bacteroidota</taxon>
        <taxon>Flavobacteriia</taxon>
        <taxon>Flavobacteriales</taxon>
        <taxon>Flavobacteriaceae</taxon>
        <taxon>Maribacter</taxon>
    </lineage>
</organism>
<gene>
    <name evidence="2" type="ORF">SAMN04488009_2837</name>
</gene>
<dbReference type="Proteomes" id="UP000198337">
    <property type="component" value="Unassembled WGS sequence"/>
</dbReference>
<keyword evidence="1" id="KW-0472">Membrane</keyword>
<evidence type="ECO:0000313" key="2">
    <source>
        <dbReference type="EMBL" id="SNR62945.1"/>
    </source>
</evidence>
<protein>
    <recommendedName>
        <fullName evidence="4">Type IV leader peptidase family protein</fullName>
    </recommendedName>
</protein>
<name>A0ABY1SJ68_9FLAO</name>
<evidence type="ECO:0000313" key="3">
    <source>
        <dbReference type="Proteomes" id="UP000198337"/>
    </source>
</evidence>
<feature type="transmembrane region" description="Helical" evidence="1">
    <location>
        <begin position="92"/>
        <end position="120"/>
    </location>
</feature>
<evidence type="ECO:0008006" key="4">
    <source>
        <dbReference type="Google" id="ProtNLM"/>
    </source>
</evidence>
<feature type="transmembrane region" description="Helical" evidence="1">
    <location>
        <begin position="52"/>
        <end position="72"/>
    </location>
</feature>
<evidence type="ECO:0000256" key="1">
    <source>
        <dbReference type="SAM" id="Phobius"/>
    </source>
</evidence>
<proteinExistence type="predicted"/>
<accession>A0ABY1SJ68</accession>
<reference evidence="2 3" key="1">
    <citation type="submission" date="2017-06" db="EMBL/GenBank/DDBJ databases">
        <authorList>
            <person name="Varghese N."/>
            <person name="Submissions S."/>
        </authorList>
    </citation>
    <scope>NUCLEOTIDE SEQUENCE [LARGE SCALE GENOMIC DNA]</scope>
    <source>
        <strain evidence="2 3">DSM 19840</strain>
    </source>
</reference>
<feature type="transmembrane region" description="Helical" evidence="1">
    <location>
        <begin position="132"/>
        <end position="152"/>
    </location>
</feature>